<feature type="transmembrane region" description="Helical" evidence="1">
    <location>
        <begin position="28"/>
        <end position="50"/>
    </location>
</feature>
<keyword evidence="1" id="KW-1133">Transmembrane helix</keyword>
<evidence type="ECO:0000256" key="1">
    <source>
        <dbReference type="SAM" id="Phobius"/>
    </source>
</evidence>
<dbReference type="Proteomes" id="UP000754750">
    <property type="component" value="Unassembled WGS sequence"/>
</dbReference>
<dbReference type="AlphaFoldDB" id="A0A928KR89"/>
<proteinExistence type="predicted"/>
<gene>
    <name evidence="2" type="ORF">E7512_06770</name>
</gene>
<dbReference type="RefSeq" id="WP_020072785.1">
    <property type="nucleotide sequence ID" value="NZ_JBKWRC010000002.1"/>
</dbReference>
<feature type="transmembrane region" description="Helical" evidence="1">
    <location>
        <begin position="56"/>
        <end position="76"/>
    </location>
</feature>
<evidence type="ECO:0000313" key="3">
    <source>
        <dbReference type="Proteomes" id="UP000754750"/>
    </source>
</evidence>
<sequence length="85" mass="9845">MKKQAQEIVKMDLAKIFFTPPNTKKERIILVLLMVITFMIFFGPICFSDIPPLRAVLLACMPTLSISWGVLILLRARFRKKDFCK</sequence>
<organism evidence="2 3">
    <name type="scientific">Faecalispora sporosphaeroides</name>
    <dbReference type="NCBI Taxonomy" id="1549"/>
    <lineage>
        <taxon>Bacteria</taxon>
        <taxon>Bacillati</taxon>
        <taxon>Bacillota</taxon>
        <taxon>Clostridia</taxon>
        <taxon>Eubacteriales</taxon>
        <taxon>Oscillospiraceae</taxon>
        <taxon>Faecalispora</taxon>
    </lineage>
</organism>
<comment type="caution">
    <text evidence="2">The sequence shown here is derived from an EMBL/GenBank/DDBJ whole genome shotgun (WGS) entry which is preliminary data.</text>
</comment>
<reference evidence="2" key="1">
    <citation type="submission" date="2019-04" db="EMBL/GenBank/DDBJ databases">
        <title>Evolution of Biomass-Degrading Anaerobic Consortia Revealed by Metagenomics.</title>
        <authorList>
            <person name="Peng X."/>
        </authorList>
    </citation>
    <scope>NUCLEOTIDE SEQUENCE</scope>
    <source>
        <strain evidence="2">SIG551</strain>
    </source>
</reference>
<keyword evidence="1" id="KW-0472">Membrane</keyword>
<dbReference type="EMBL" id="SVNY01000003">
    <property type="protein sequence ID" value="MBE6833272.1"/>
    <property type="molecule type" value="Genomic_DNA"/>
</dbReference>
<evidence type="ECO:0000313" key="2">
    <source>
        <dbReference type="EMBL" id="MBE6833272.1"/>
    </source>
</evidence>
<accession>A0A928KR89</accession>
<protein>
    <submittedName>
        <fullName evidence="2">Uncharacterized protein</fullName>
    </submittedName>
</protein>
<keyword evidence="1" id="KW-0812">Transmembrane</keyword>
<name>A0A928KR89_9FIRM</name>